<proteinExistence type="predicted"/>
<accession>A0A1H6X2S6</accession>
<feature type="transmembrane region" description="Helical" evidence="1">
    <location>
        <begin position="154"/>
        <end position="171"/>
    </location>
</feature>
<keyword evidence="1" id="KW-1133">Transmembrane helix</keyword>
<evidence type="ECO:0000256" key="1">
    <source>
        <dbReference type="SAM" id="Phobius"/>
    </source>
</evidence>
<dbReference type="EMBL" id="FNYS01000017">
    <property type="protein sequence ID" value="SEJ21804.1"/>
    <property type="molecule type" value="Genomic_DNA"/>
</dbReference>
<feature type="transmembrane region" description="Helical" evidence="1">
    <location>
        <begin position="90"/>
        <end position="107"/>
    </location>
</feature>
<dbReference type="AlphaFoldDB" id="A0A1H6X2S6"/>
<feature type="transmembrane region" description="Helical" evidence="1">
    <location>
        <begin position="177"/>
        <end position="196"/>
    </location>
</feature>
<name>A0A1H6X2S6_9FLAO</name>
<feature type="transmembrane region" description="Helical" evidence="1">
    <location>
        <begin position="113"/>
        <end position="134"/>
    </location>
</feature>
<sequence>MKTLTIEQQQLINAEISRFDIRYHSLKEEITDHIFCEIEHLYHTGKSFELAFIQTFDKWHPLLSPRKDLKYRNVPSFISNTWYNRDDNRWRIAGAITVLLPVLNFSFFKLNNFTLTITLFILSLIGVLFSSILIVTKRKRQTYRDSFIKVKAQISGIILIILSCVLGMIIYNSTKETFSIFSLIALYHFVNITLLFSENRKQRVKQIA</sequence>
<dbReference type="GeneID" id="82258077"/>
<evidence type="ECO:0000313" key="3">
    <source>
        <dbReference type="Proteomes" id="UP000183077"/>
    </source>
</evidence>
<evidence type="ECO:0000313" key="2">
    <source>
        <dbReference type="EMBL" id="SEJ21804.1"/>
    </source>
</evidence>
<dbReference type="Proteomes" id="UP000183077">
    <property type="component" value="Unassembled WGS sequence"/>
</dbReference>
<protein>
    <submittedName>
        <fullName evidence="2">Uncharacterized protein</fullName>
    </submittedName>
</protein>
<dbReference type="RefSeq" id="WP_074747181.1">
    <property type="nucleotide sequence ID" value="NZ_FNYS01000017.1"/>
</dbReference>
<organism evidence="2 3">
    <name type="scientific">Myroides marinus</name>
    <dbReference type="NCBI Taxonomy" id="703342"/>
    <lineage>
        <taxon>Bacteria</taxon>
        <taxon>Pseudomonadati</taxon>
        <taxon>Bacteroidota</taxon>
        <taxon>Flavobacteriia</taxon>
        <taxon>Flavobacteriales</taxon>
        <taxon>Flavobacteriaceae</taxon>
        <taxon>Myroides</taxon>
    </lineage>
</organism>
<keyword evidence="1" id="KW-0812">Transmembrane</keyword>
<keyword evidence="1" id="KW-0472">Membrane</keyword>
<gene>
    <name evidence="2" type="ORF">SAMN04488018_11725</name>
</gene>
<reference evidence="2 3" key="1">
    <citation type="submission" date="2016-10" db="EMBL/GenBank/DDBJ databases">
        <authorList>
            <person name="de Groot N.N."/>
        </authorList>
    </citation>
    <scope>NUCLEOTIDE SEQUENCE [LARGE SCALE GENOMIC DNA]</scope>
    <source>
        <strain evidence="2 3">DSM 23048</strain>
    </source>
</reference>